<evidence type="ECO:0000313" key="3">
    <source>
        <dbReference type="Proteomes" id="UP000774326"/>
    </source>
</evidence>
<evidence type="ECO:0000256" key="1">
    <source>
        <dbReference type="SAM" id="MobiDB-lite"/>
    </source>
</evidence>
<feature type="compositionally biased region" description="Low complexity" evidence="1">
    <location>
        <begin position="211"/>
        <end position="220"/>
    </location>
</feature>
<dbReference type="EMBL" id="JAEUBG010000138">
    <property type="protein sequence ID" value="KAH3688809.1"/>
    <property type="molecule type" value="Genomic_DNA"/>
</dbReference>
<accession>A0A9P8QHP2</accession>
<sequence>MTNLHVDTFDLNDFISTTEVELEDSNQYSNPLPNQTQSYNSLDFEYADYTAKSNHIVMPSLTPPYSEFSPSNESYVKFDSLDSNNIDGSNLNSHSSQSGFLDIEEILSMDWSPMSSSNSQTLGDFSSHTAAIDVFQLANHSGNYNTNITIPHSQRGLILSNELPITPVETPNFNFLSSNPTSNYPTPSPMQPRSMSPSSRDEPLVEKSSNTTTTTTAAAAQPKGPKKLLTSRLSINSLSQVLNIPLEETIELEAYVLAKFTETLHFPLGKKTWIRDTTDLERKTLLSDLYNLCVGAYPHIVTLENLEIIIKRATYSCMQGRLRKERRVSTGVTKKRNNGKKASLARGGSI</sequence>
<feature type="region of interest" description="Disordered" evidence="1">
    <location>
        <begin position="176"/>
        <end position="225"/>
    </location>
</feature>
<dbReference type="Proteomes" id="UP000774326">
    <property type="component" value="Unassembled WGS sequence"/>
</dbReference>
<organism evidence="2 3">
    <name type="scientific">Wickerhamomyces pijperi</name>
    <name type="common">Yeast</name>
    <name type="synonym">Pichia pijperi</name>
    <dbReference type="NCBI Taxonomy" id="599730"/>
    <lineage>
        <taxon>Eukaryota</taxon>
        <taxon>Fungi</taxon>
        <taxon>Dikarya</taxon>
        <taxon>Ascomycota</taxon>
        <taxon>Saccharomycotina</taxon>
        <taxon>Saccharomycetes</taxon>
        <taxon>Phaffomycetales</taxon>
        <taxon>Wickerhamomycetaceae</taxon>
        <taxon>Wickerhamomyces</taxon>
    </lineage>
</organism>
<comment type="caution">
    <text evidence="2">The sequence shown here is derived from an EMBL/GenBank/DDBJ whole genome shotgun (WGS) entry which is preliminary data.</text>
</comment>
<feature type="compositionally biased region" description="Low complexity" evidence="1">
    <location>
        <begin position="177"/>
        <end position="198"/>
    </location>
</feature>
<name>A0A9P8QHP2_WICPI</name>
<protein>
    <submittedName>
        <fullName evidence="2">Uncharacterized protein</fullName>
    </submittedName>
</protein>
<dbReference type="AlphaFoldDB" id="A0A9P8QHP2"/>
<reference evidence="2" key="1">
    <citation type="journal article" date="2021" name="Open Biol.">
        <title>Shared evolutionary footprints suggest mitochondrial oxidative damage underlies multiple complex I losses in fungi.</title>
        <authorList>
            <person name="Schikora-Tamarit M.A."/>
            <person name="Marcet-Houben M."/>
            <person name="Nosek J."/>
            <person name="Gabaldon T."/>
        </authorList>
    </citation>
    <scope>NUCLEOTIDE SEQUENCE</scope>
    <source>
        <strain evidence="2">CBS2887</strain>
    </source>
</reference>
<dbReference type="OrthoDB" id="4096434at2759"/>
<reference evidence="2" key="2">
    <citation type="submission" date="2021-01" db="EMBL/GenBank/DDBJ databases">
        <authorList>
            <person name="Schikora-Tamarit M.A."/>
        </authorList>
    </citation>
    <scope>NUCLEOTIDE SEQUENCE</scope>
    <source>
        <strain evidence="2">CBS2887</strain>
    </source>
</reference>
<feature type="region of interest" description="Disordered" evidence="1">
    <location>
        <begin position="327"/>
        <end position="350"/>
    </location>
</feature>
<keyword evidence="3" id="KW-1185">Reference proteome</keyword>
<proteinExistence type="predicted"/>
<evidence type="ECO:0000313" key="2">
    <source>
        <dbReference type="EMBL" id="KAH3688809.1"/>
    </source>
</evidence>
<gene>
    <name evidence="2" type="ORF">WICPIJ_000207</name>
</gene>